<evidence type="ECO:0000313" key="2">
    <source>
        <dbReference type="Proteomes" id="UP001231518"/>
    </source>
</evidence>
<proteinExistence type="predicted"/>
<reference evidence="1" key="1">
    <citation type="submission" date="2023-03" db="EMBL/GenBank/DDBJ databases">
        <title>Chromosome-level genomes of two armyworms, Mythimna separata and Mythimna loreyi, provide insights into the biosynthesis and reception of sex pheromones.</title>
        <authorList>
            <person name="Zhao H."/>
        </authorList>
    </citation>
    <scope>NUCLEOTIDE SEQUENCE</scope>
    <source>
        <strain evidence="1">BeijingLab</strain>
        <tissue evidence="1">Pupa</tissue>
    </source>
</reference>
<accession>A0AAD8E0Z3</accession>
<dbReference type="Proteomes" id="UP001231518">
    <property type="component" value="Chromosome 2"/>
</dbReference>
<organism evidence="1 2">
    <name type="scientific">Mythimna separata</name>
    <name type="common">Oriental armyworm</name>
    <name type="synonym">Pseudaletia separata</name>
    <dbReference type="NCBI Taxonomy" id="271217"/>
    <lineage>
        <taxon>Eukaryota</taxon>
        <taxon>Metazoa</taxon>
        <taxon>Ecdysozoa</taxon>
        <taxon>Arthropoda</taxon>
        <taxon>Hexapoda</taxon>
        <taxon>Insecta</taxon>
        <taxon>Pterygota</taxon>
        <taxon>Neoptera</taxon>
        <taxon>Endopterygota</taxon>
        <taxon>Lepidoptera</taxon>
        <taxon>Glossata</taxon>
        <taxon>Ditrysia</taxon>
        <taxon>Noctuoidea</taxon>
        <taxon>Noctuidae</taxon>
        <taxon>Noctuinae</taxon>
        <taxon>Hadenini</taxon>
        <taxon>Mythimna</taxon>
    </lineage>
</organism>
<dbReference type="EMBL" id="JARGEI010000002">
    <property type="protein sequence ID" value="KAJ8735628.1"/>
    <property type="molecule type" value="Genomic_DNA"/>
</dbReference>
<sequence length="203" mass="22851">MVSVWRVAEDIVTLSDHRHIIFHVTLRATDSPSRLGSNHRRDVGPLSGSIETCSLQLLKSRRGQKIFVPRGFHPNQKEEAAWFRDKLTSICDASMLRVRCAQRPGAAYWWSEDIAQMRLCCLRARHTMDARLLERVIATLFAVVSDSPSSHLTPSDWSDELGITESELDRAVRRMGARNTAPGPDGIPGRAWVLAIRKLWGIA</sequence>
<protein>
    <submittedName>
        <fullName evidence="1">Uncharacterized protein</fullName>
    </submittedName>
</protein>
<gene>
    <name evidence="1" type="ORF">PYW07_007248</name>
</gene>
<dbReference type="AlphaFoldDB" id="A0AAD8E0Z3"/>
<keyword evidence="2" id="KW-1185">Reference proteome</keyword>
<comment type="caution">
    <text evidence="1">The sequence shown here is derived from an EMBL/GenBank/DDBJ whole genome shotgun (WGS) entry which is preliminary data.</text>
</comment>
<evidence type="ECO:0000313" key="1">
    <source>
        <dbReference type="EMBL" id="KAJ8735628.1"/>
    </source>
</evidence>
<name>A0AAD8E0Z3_MYTSE</name>